<name>A0A5B9WAG2_9BACT</name>
<dbReference type="GO" id="GO:0003677">
    <property type="term" value="F:DNA binding"/>
    <property type="evidence" value="ECO:0007669"/>
    <property type="project" value="InterPro"/>
</dbReference>
<dbReference type="InterPro" id="IPR013249">
    <property type="entry name" value="RNA_pol_sigma70_r4_t2"/>
</dbReference>
<dbReference type="Proteomes" id="UP000324233">
    <property type="component" value="Chromosome"/>
</dbReference>
<keyword evidence="3" id="KW-0804">Transcription</keyword>
<dbReference type="InterPro" id="IPR014284">
    <property type="entry name" value="RNA_pol_sigma-70_dom"/>
</dbReference>
<evidence type="ECO:0000256" key="1">
    <source>
        <dbReference type="ARBA" id="ARBA00023015"/>
    </source>
</evidence>
<dbReference type="RefSeq" id="WP_148596817.1">
    <property type="nucleotide sequence ID" value="NZ_CP042997.1"/>
</dbReference>
<dbReference type="EMBL" id="CP042997">
    <property type="protein sequence ID" value="QEH37229.1"/>
    <property type="molecule type" value="Genomic_DNA"/>
</dbReference>
<dbReference type="InterPro" id="IPR013324">
    <property type="entry name" value="RNA_pol_sigma_r3/r4-like"/>
</dbReference>
<accession>A0A5B9WAG2</accession>
<dbReference type="PANTHER" id="PTHR43133:SF51">
    <property type="entry name" value="RNA POLYMERASE SIGMA FACTOR"/>
    <property type="match status" value="1"/>
</dbReference>
<dbReference type="InterPro" id="IPR036388">
    <property type="entry name" value="WH-like_DNA-bd_sf"/>
</dbReference>
<proteinExistence type="predicted"/>
<keyword evidence="2" id="KW-0731">Sigma factor</keyword>
<sequence>MTSTPEPMTAEDLERFRAYLNVLARAQVSPALRDRLDLSGVVQQTLLEAVRGMSADPRGRTEDEAAAWLRAILGHNLADGLRRLNTQKRDVRRVRSLTAALDQSSARLADCLADGEPSPSRKLIHHERMLAVARALEALPENQRRAVEMHHLQGMPLAEIAAALGTTRPAVAGLLHRGLKALRANLDES</sequence>
<dbReference type="PANTHER" id="PTHR43133">
    <property type="entry name" value="RNA POLYMERASE ECF-TYPE SIGMA FACTO"/>
    <property type="match status" value="1"/>
</dbReference>
<evidence type="ECO:0000313" key="5">
    <source>
        <dbReference type="EMBL" id="QEH37229.1"/>
    </source>
</evidence>
<dbReference type="GO" id="GO:0006352">
    <property type="term" value="P:DNA-templated transcription initiation"/>
    <property type="evidence" value="ECO:0007669"/>
    <property type="project" value="InterPro"/>
</dbReference>
<dbReference type="InterPro" id="IPR039425">
    <property type="entry name" value="RNA_pol_sigma-70-like"/>
</dbReference>
<keyword evidence="6" id="KW-1185">Reference proteome</keyword>
<reference evidence="5 6" key="1">
    <citation type="submission" date="2019-08" db="EMBL/GenBank/DDBJ databases">
        <title>Deep-cultivation of Planctomycetes and their phenomic and genomic characterization uncovers novel biology.</title>
        <authorList>
            <person name="Wiegand S."/>
            <person name="Jogler M."/>
            <person name="Boedeker C."/>
            <person name="Pinto D."/>
            <person name="Vollmers J."/>
            <person name="Rivas-Marin E."/>
            <person name="Kohn T."/>
            <person name="Peeters S.H."/>
            <person name="Heuer A."/>
            <person name="Rast P."/>
            <person name="Oberbeckmann S."/>
            <person name="Bunk B."/>
            <person name="Jeske O."/>
            <person name="Meyerdierks A."/>
            <person name="Storesund J.E."/>
            <person name="Kallscheuer N."/>
            <person name="Luecker S."/>
            <person name="Lage O.M."/>
            <person name="Pohl T."/>
            <person name="Merkel B.J."/>
            <person name="Hornburger P."/>
            <person name="Mueller R.-W."/>
            <person name="Bruemmer F."/>
            <person name="Labrenz M."/>
            <person name="Spormann A.M."/>
            <person name="Op den Camp H."/>
            <person name="Overmann J."/>
            <person name="Amann R."/>
            <person name="Jetten M.S.M."/>
            <person name="Mascher T."/>
            <person name="Medema M.H."/>
            <person name="Devos D.P."/>
            <person name="Kaster A.-K."/>
            <person name="Ovreas L."/>
            <person name="Rohde M."/>
            <person name="Galperin M.Y."/>
            <person name="Jogler C."/>
        </authorList>
    </citation>
    <scope>NUCLEOTIDE SEQUENCE [LARGE SCALE GENOMIC DNA]</scope>
    <source>
        <strain evidence="5 6">OJF2</strain>
    </source>
</reference>
<dbReference type="OrthoDB" id="265297at2"/>
<dbReference type="AlphaFoldDB" id="A0A5B9WAG2"/>
<evidence type="ECO:0000256" key="3">
    <source>
        <dbReference type="ARBA" id="ARBA00023163"/>
    </source>
</evidence>
<protein>
    <submittedName>
        <fullName evidence="5">RNA polymerase sigma factor</fullName>
    </submittedName>
</protein>
<dbReference type="GO" id="GO:0016987">
    <property type="term" value="F:sigma factor activity"/>
    <property type="evidence" value="ECO:0007669"/>
    <property type="project" value="UniProtKB-KW"/>
</dbReference>
<dbReference type="Gene3D" id="1.10.10.10">
    <property type="entry name" value="Winged helix-like DNA-binding domain superfamily/Winged helix DNA-binding domain"/>
    <property type="match status" value="1"/>
</dbReference>
<gene>
    <name evidence="5" type="ORF">OJF2_58160</name>
</gene>
<evidence type="ECO:0000313" key="6">
    <source>
        <dbReference type="Proteomes" id="UP000324233"/>
    </source>
</evidence>
<feature type="domain" description="RNA polymerase sigma factor 70 region 4 type 2" evidence="4">
    <location>
        <begin position="131"/>
        <end position="182"/>
    </location>
</feature>
<evidence type="ECO:0000256" key="2">
    <source>
        <dbReference type="ARBA" id="ARBA00023082"/>
    </source>
</evidence>
<organism evidence="5 6">
    <name type="scientific">Aquisphaera giovannonii</name>
    <dbReference type="NCBI Taxonomy" id="406548"/>
    <lineage>
        <taxon>Bacteria</taxon>
        <taxon>Pseudomonadati</taxon>
        <taxon>Planctomycetota</taxon>
        <taxon>Planctomycetia</taxon>
        <taxon>Isosphaerales</taxon>
        <taxon>Isosphaeraceae</taxon>
        <taxon>Aquisphaera</taxon>
    </lineage>
</organism>
<dbReference type="NCBIfam" id="TIGR02937">
    <property type="entry name" value="sigma70-ECF"/>
    <property type="match status" value="1"/>
</dbReference>
<keyword evidence="1" id="KW-0805">Transcription regulation</keyword>
<dbReference type="CDD" id="cd06171">
    <property type="entry name" value="Sigma70_r4"/>
    <property type="match status" value="1"/>
</dbReference>
<dbReference type="KEGG" id="agv:OJF2_58160"/>
<evidence type="ECO:0000259" key="4">
    <source>
        <dbReference type="Pfam" id="PF08281"/>
    </source>
</evidence>
<dbReference type="SUPFAM" id="SSF88659">
    <property type="entry name" value="Sigma3 and sigma4 domains of RNA polymerase sigma factors"/>
    <property type="match status" value="1"/>
</dbReference>
<dbReference type="Pfam" id="PF08281">
    <property type="entry name" value="Sigma70_r4_2"/>
    <property type="match status" value="1"/>
</dbReference>